<feature type="compositionally biased region" description="Low complexity" evidence="1">
    <location>
        <begin position="280"/>
        <end position="302"/>
    </location>
</feature>
<dbReference type="OrthoDB" id="3357341at2759"/>
<feature type="compositionally biased region" description="Low complexity" evidence="1">
    <location>
        <begin position="200"/>
        <end position="216"/>
    </location>
</feature>
<feature type="compositionally biased region" description="Polar residues" evidence="1">
    <location>
        <begin position="608"/>
        <end position="621"/>
    </location>
</feature>
<feature type="region of interest" description="Disordered" evidence="1">
    <location>
        <begin position="392"/>
        <end position="621"/>
    </location>
</feature>
<feature type="compositionally biased region" description="Low complexity" evidence="1">
    <location>
        <begin position="431"/>
        <end position="441"/>
    </location>
</feature>
<accession>A0A550CKL9</accession>
<dbReference type="EMBL" id="VDMD01000005">
    <property type="protein sequence ID" value="TRM65360.1"/>
    <property type="molecule type" value="Genomic_DNA"/>
</dbReference>
<dbReference type="AlphaFoldDB" id="A0A550CKL9"/>
<proteinExistence type="predicted"/>
<feature type="compositionally biased region" description="Pro residues" evidence="1">
    <location>
        <begin position="442"/>
        <end position="451"/>
    </location>
</feature>
<dbReference type="STRING" id="97359.A0A550CKL9"/>
<feature type="compositionally biased region" description="Polar residues" evidence="1">
    <location>
        <begin position="512"/>
        <end position="537"/>
    </location>
</feature>
<evidence type="ECO:0000313" key="3">
    <source>
        <dbReference type="Proteomes" id="UP000320762"/>
    </source>
</evidence>
<reference evidence="2 3" key="1">
    <citation type="journal article" date="2019" name="New Phytol.">
        <title>Comparative genomics reveals unique wood-decay strategies and fruiting body development in the Schizophyllaceae.</title>
        <authorList>
            <person name="Almasi E."/>
            <person name="Sahu N."/>
            <person name="Krizsan K."/>
            <person name="Balint B."/>
            <person name="Kovacs G.M."/>
            <person name="Kiss B."/>
            <person name="Cseklye J."/>
            <person name="Drula E."/>
            <person name="Henrissat B."/>
            <person name="Nagy I."/>
            <person name="Chovatia M."/>
            <person name="Adam C."/>
            <person name="LaButti K."/>
            <person name="Lipzen A."/>
            <person name="Riley R."/>
            <person name="Grigoriev I.V."/>
            <person name="Nagy L.G."/>
        </authorList>
    </citation>
    <scope>NUCLEOTIDE SEQUENCE [LARGE SCALE GENOMIC DNA]</scope>
    <source>
        <strain evidence="2 3">NL-1724</strain>
    </source>
</reference>
<gene>
    <name evidence="2" type="ORF">BD626DRAFT_488522</name>
</gene>
<feature type="region of interest" description="Disordered" evidence="1">
    <location>
        <begin position="173"/>
        <end position="304"/>
    </location>
</feature>
<dbReference type="Proteomes" id="UP000320762">
    <property type="component" value="Unassembled WGS sequence"/>
</dbReference>
<feature type="compositionally biased region" description="Low complexity" evidence="1">
    <location>
        <begin position="538"/>
        <end position="553"/>
    </location>
</feature>
<feature type="compositionally biased region" description="Polar residues" evidence="1">
    <location>
        <begin position="574"/>
        <end position="585"/>
    </location>
</feature>
<sequence length="633" mass="68737">MSLDKNLFTLIFKPRDDDSSSVDLVDPAGALHYEKRVAAGPVYRTEVTDPLTRSLLASSTSPAPLTKVKTIELYNPNSAIELKYTGLITFKWTFLWGEHEFEWKREACYLIRKPDPAVMVAVTREPSGKIQTTSVQILDYNLNRFDIDDRKGLELVILTSLLTFQDYNRAAKAPKGSLPATPPRSNSADDVPVLAPAPQLSTALAVPSPSSATPASKETVPATPHVREQSSDPAPAYTPPVPSRTQRSRSPADVPDAHVVARSHSPARTTSRLPVPSLPPRVESSPGPRRSRSRQPPVDDSPISAIGRVAAAERERAHFSVVRVEDDMNAKSYSQFCANLLKDETLLYITIRSGGTKHIDKTMKVVEKTNKLCRKSGNDKDLHQYVSWDFPHAEDNAGDKKKTKKNKKGTPPTGVSVHLSKGSMPELEPKLSTPSSGELPSPSLPLIPTRPSPQGKYASEPPPVRWDGKAEERAAKDKTSQSKKDAKTKKASSPQVQISPPALEDTCASARGRQQAQPGSSRPRQITSHASSPALRNSPQPSSRQPQTSSHSPLTVPPALPPRQPFSAAHHQRSVSAAPSSTSALEQAPQPVGQSVVEPISNPFLRPASSQDNVPNRNTWFGSFFGRSAVRAG</sequence>
<comment type="caution">
    <text evidence="2">The sequence shown here is derived from an EMBL/GenBank/DDBJ whole genome shotgun (WGS) entry which is preliminary data.</text>
</comment>
<name>A0A550CKL9_9AGAR</name>
<keyword evidence="3" id="KW-1185">Reference proteome</keyword>
<evidence type="ECO:0000313" key="2">
    <source>
        <dbReference type="EMBL" id="TRM65360.1"/>
    </source>
</evidence>
<protein>
    <submittedName>
        <fullName evidence="2">Uncharacterized protein</fullName>
    </submittedName>
</protein>
<feature type="compositionally biased region" description="Basic and acidic residues" evidence="1">
    <location>
        <begin position="466"/>
        <end position="485"/>
    </location>
</feature>
<feature type="compositionally biased region" description="Pro residues" evidence="1">
    <location>
        <begin position="555"/>
        <end position="564"/>
    </location>
</feature>
<organism evidence="2 3">
    <name type="scientific">Schizophyllum amplum</name>
    <dbReference type="NCBI Taxonomy" id="97359"/>
    <lineage>
        <taxon>Eukaryota</taxon>
        <taxon>Fungi</taxon>
        <taxon>Dikarya</taxon>
        <taxon>Basidiomycota</taxon>
        <taxon>Agaricomycotina</taxon>
        <taxon>Agaricomycetes</taxon>
        <taxon>Agaricomycetidae</taxon>
        <taxon>Agaricales</taxon>
        <taxon>Schizophyllaceae</taxon>
        <taxon>Schizophyllum</taxon>
    </lineage>
</organism>
<evidence type="ECO:0000256" key="1">
    <source>
        <dbReference type="SAM" id="MobiDB-lite"/>
    </source>
</evidence>